<reference evidence="7 8" key="1">
    <citation type="submission" date="2018-11" db="EMBL/GenBank/DDBJ databases">
        <title>Genome assembly of Steccherinum ochraceum LE-BIN_3174, the white-rot fungus of the Steccherinaceae family (The Residual Polyporoid clade, Polyporales, Basidiomycota).</title>
        <authorList>
            <person name="Fedorova T.V."/>
            <person name="Glazunova O.A."/>
            <person name="Landesman E.O."/>
            <person name="Moiseenko K.V."/>
            <person name="Psurtseva N.V."/>
            <person name="Savinova O.S."/>
            <person name="Shakhova N.V."/>
            <person name="Tyazhelova T.V."/>
            <person name="Vasina D.V."/>
        </authorList>
    </citation>
    <scope>NUCLEOTIDE SEQUENCE [LARGE SCALE GENOMIC DNA]</scope>
    <source>
        <strain evidence="7 8">LE-BIN_3174</strain>
    </source>
</reference>
<keyword evidence="5" id="KW-0443">Lipid metabolism</keyword>
<name>A0A4R0S2B0_9APHY</name>
<dbReference type="Proteomes" id="UP000292702">
    <property type="component" value="Unassembled WGS sequence"/>
</dbReference>
<gene>
    <name evidence="7" type="ORF">EIP91_003235</name>
</gene>
<dbReference type="SUPFAM" id="SSF51735">
    <property type="entry name" value="NAD(P)-binding Rossmann-fold domains"/>
    <property type="match status" value="1"/>
</dbReference>
<dbReference type="GO" id="GO:0005741">
    <property type="term" value="C:mitochondrial outer membrane"/>
    <property type="evidence" value="ECO:0007669"/>
    <property type="project" value="TreeGrafter"/>
</dbReference>
<evidence type="ECO:0000256" key="5">
    <source>
        <dbReference type="ARBA" id="ARBA00023098"/>
    </source>
</evidence>
<evidence type="ECO:0000256" key="6">
    <source>
        <dbReference type="ARBA" id="ARBA00023593"/>
    </source>
</evidence>
<comment type="caution">
    <text evidence="7">The sequence shown here is derived from an EMBL/GenBank/DDBJ whole genome shotgun (WGS) entry which is preliminary data.</text>
</comment>
<dbReference type="OrthoDB" id="9989144at2759"/>
<evidence type="ECO:0000313" key="7">
    <source>
        <dbReference type="EMBL" id="TCD70474.1"/>
    </source>
</evidence>
<dbReference type="AlphaFoldDB" id="A0A4R0S2B0"/>
<keyword evidence="1" id="KW-0444">Lipid biosynthesis</keyword>
<dbReference type="STRING" id="92696.A0A4R0S2B0"/>
<evidence type="ECO:0000256" key="1">
    <source>
        <dbReference type="ARBA" id="ARBA00022516"/>
    </source>
</evidence>
<dbReference type="Gene3D" id="3.40.50.720">
    <property type="entry name" value="NAD(P)-binding Rossmann-like Domain"/>
    <property type="match status" value="1"/>
</dbReference>
<evidence type="ECO:0000256" key="2">
    <source>
        <dbReference type="ARBA" id="ARBA00022857"/>
    </source>
</evidence>
<dbReference type="EMBL" id="RWJN01000020">
    <property type="protein sequence ID" value="TCD70474.1"/>
    <property type="molecule type" value="Genomic_DNA"/>
</dbReference>
<evidence type="ECO:0000256" key="4">
    <source>
        <dbReference type="ARBA" id="ARBA00023002"/>
    </source>
</evidence>
<dbReference type="GO" id="GO:0006694">
    <property type="term" value="P:steroid biosynthetic process"/>
    <property type="evidence" value="ECO:0007669"/>
    <property type="project" value="UniProtKB-KW"/>
</dbReference>
<accession>A0A4R0S2B0</accession>
<dbReference type="InterPro" id="IPR036291">
    <property type="entry name" value="NAD(P)-bd_dom_sf"/>
</dbReference>
<sequence>MACRNEKRALVARQQLLDNLDHHILLERRRPGYDGRAERFRDNLEINFHPVDMADLKSVFRFGRELAQKYAYVSHLICNAGGGIFEGIDWLRALYQIACQPVIGVTVTEFKMQKSGVISSDGLGLVWQSNVFSHYVLSRILEPLFQSYMEKSKHSSRVLWMSSLEASSTAYSRDDWQCIKAKTAYEATKYQIDLIAHELHLRTLQAVKPSPIRHIIVHPGISHSDLTKALIVSVLEYAKLAYFYVVRWFGSRNHTITITAAAISAVHLSLISLLFVPDKLTKFTHARFAGRSHPPSLLQDSEYTHTLYKTGRQTMANCKASEELGKPSPVKFSSEVDRLGNPRVGVYTIIDYAEHHEDGEFLVDKCEELYQACKKLEANGKLSNLSHTASHIVNGKLVDE</sequence>
<dbReference type="GO" id="GO:0005811">
    <property type="term" value="C:lipid droplet"/>
    <property type="evidence" value="ECO:0007669"/>
    <property type="project" value="TreeGrafter"/>
</dbReference>
<protein>
    <recommendedName>
        <fullName evidence="9">3-keto-steroid reductase</fullName>
    </recommendedName>
</protein>
<comment type="similarity">
    <text evidence="6">Belongs to the short-chain dehydrogenases/reductases (SDR) family. ERG27 subfamily.</text>
</comment>
<evidence type="ECO:0000256" key="3">
    <source>
        <dbReference type="ARBA" id="ARBA00022955"/>
    </source>
</evidence>
<organism evidence="7 8">
    <name type="scientific">Steccherinum ochraceum</name>
    <dbReference type="NCBI Taxonomy" id="92696"/>
    <lineage>
        <taxon>Eukaryota</taxon>
        <taxon>Fungi</taxon>
        <taxon>Dikarya</taxon>
        <taxon>Basidiomycota</taxon>
        <taxon>Agaricomycotina</taxon>
        <taxon>Agaricomycetes</taxon>
        <taxon>Polyporales</taxon>
        <taxon>Steccherinaceae</taxon>
        <taxon>Steccherinum</taxon>
    </lineage>
</organism>
<dbReference type="PANTHER" id="PTHR43647:SF1">
    <property type="entry name" value="3-KETO-STEROID REDUCTASE ERG27"/>
    <property type="match status" value="1"/>
</dbReference>
<proteinExistence type="inferred from homology"/>
<dbReference type="PANTHER" id="PTHR43647">
    <property type="entry name" value="DEHYDROGENASE"/>
    <property type="match status" value="1"/>
</dbReference>
<keyword evidence="4" id="KW-0560">Oxidoreductase</keyword>
<evidence type="ECO:0008006" key="9">
    <source>
        <dbReference type="Google" id="ProtNLM"/>
    </source>
</evidence>
<dbReference type="GO" id="GO:0000253">
    <property type="term" value="F:3-beta-hydroxysteroid 3-dehydrogenase (NADP+) activity"/>
    <property type="evidence" value="ECO:0007669"/>
    <property type="project" value="TreeGrafter"/>
</dbReference>
<dbReference type="GO" id="GO:0005789">
    <property type="term" value="C:endoplasmic reticulum membrane"/>
    <property type="evidence" value="ECO:0007669"/>
    <property type="project" value="TreeGrafter"/>
</dbReference>
<dbReference type="InterPro" id="IPR051593">
    <property type="entry name" value="Ergosterol_Biosynth_ERG27"/>
</dbReference>
<keyword evidence="2" id="KW-0521">NADP</keyword>
<keyword evidence="3" id="KW-0752">Steroid biosynthesis</keyword>
<evidence type="ECO:0000313" key="8">
    <source>
        <dbReference type="Proteomes" id="UP000292702"/>
    </source>
</evidence>
<keyword evidence="8" id="KW-1185">Reference proteome</keyword>